<evidence type="ECO:0000256" key="10">
    <source>
        <dbReference type="SAM" id="MobiDB-lite"/>
    </source>
</evidence>
<dbReference type="EC" id="2.7.1.12" evidence="3 9"/>
<reference evidence="11 12" key="1">
    <citation type="journal article" date="2024" name="Nat. Commun.">
        <title>Phylogenomics reveals the evolutionary origins of lichenization in chlorophyte algae.</title>
        <authorList>
            <person name="Puginier C."/>
            <person name="Libourel C."/>
            <person name="Otte J."/>
            <person name="Skaloud P."/>
            <person name="Haon M."/>
            <person name="Grisel S."/>
            <person name="Petersen M."/>
            <person name="Berrin J.G."/>
            <person name="Delaux P.M."/>
            <person name="Dal Grande F."/>
            <person name="Keller J."/>
        </authorList>
    </citation>
    <scope>NUCLEOTIDE SEQUENCE [LARGE SCALE GENOMIC DNA]</scope>
    <source>
        <strain evidence="11 12">SAG 2523</strain>
    </source>
</reference>
<evidence type="ECO:0000256" key="9">
    <source>
        <dbReference type="RuleBase" id="RU363066"/>
    </source>
</evidence>
<sequence>MQLALGHTCRTTGPGPEDSYPGVTFQGVSGSGKSTVGKGLAAKLGCPFFDGDDFHHDANVEKMRKGQPLNDGDRQPWLHRLADLMQQHIERGEMMVLACSALKKSYRELLLSSDRSPDRHAVAVIALQPSREELQKRLQIRSVGGSHFMPASLLESQLADQESDPDAMYFGSMDKDDIIERILKAR</sequence>
<organism evidence="11 12">
    <name type="scientific">Apatococcus fuscideae</name>
    <dbReference type="NCBI Taxonomy" id="2026836"/>
    <lineage>
        <taxon>Eukaryota</taxon>
        <taxon>Viridiplantae</taxon>
        <taxon>Chlorophyta</taxon>
        <taxon>core chlorophytes</taxon>
        <taxon>Trebouxiophyceae</taxon>
        <taxon>Chlorellales</taxon>
        <taxon>Chlorellaceae</taxon>
        <taxon>Apatococcus</taxon>
    </lineage>
</organism>
<name>A0AAW1TGU9_9CHLO</name>
<dbReference type="Pfam" id="PF13671">
    <property type="entry name" value="AAA_33"/>
    <property type="match status" value="1"/>
</dbReference>
<evidence type="ECO:0000256" key="4">
    <source>
        <dbReference type="ARBA" id="ARBA00022679"/>
    </source>
</evidence>
<dbReference type="EMBL" id="JALJOV010000065">
    <property type="protein sequence ID" value="KAK9867770.1"/>
    <property type="molecule type" value="Genomic_DNA"/>
</dbReference>
<evidence type="ECO:0000256" key="6">
    <source>
        <dbReference type="ARBA" id="ARBA00022777"/>
    </source>
</evidence>
<accession>A0AAW1TGU9</accession>
<evidence type="ECO:0000256" key="2">
    <source>
        <dbReference type="ARBA" id="ARBA00008420"/>
    </source>
</evidence>
<dbReference type="NCBIfam" id="TIGR01313">
    <property type="entry name" value="therm_gnt_kin"/>
    <property type="match status" value="1"/>
</dbReference>
<dbReference type="GO" id="GO:0005975">
    <property type="term" value="P:carbohydrate metabolic process"/>
    <property type="evidence" value="ECO:0007669"/>
    <property type="project" value="InterPro"/>
</dbReference>
<comment type="similarity">
    <text evidence="2 9">Belongs to the gluconokinase GntK/GntV family.</text>
</comment>
<evidence type="ECO:0000313" key="12">
    <source>
        <dbReference type="Proteomes" id="UP001485043"/>
    </source>
</evidence>
<dbReference type="InterPro" id="IPR027417">
    <property type="entry name" value="P-loop_NTPase"/>
</dbReference>
<evidence type="ECO:0000256" key="3">
    <source>
        <dbReference type="ARBA" id="ARBA00012054"/>
    </source>
</evidence>
<gene>
    <name evidence="11" type="ORF">WJX84_002911</name>
</gene>
<comment type="catalytic activity">
    <reaction evidence="8 9">
        <text>D-gluconate + ATP = 6-phospho-D-gluconate + ADP + H(+)</text>
        <dbReference type="Rhea" id="RHEA:19433"/>
        <dbReference type="ChEBI" id="CHEBI:15378"/>
        <dbReference type="ChEBI" id="CHEBI:18391"/>
        <dbReference type="ChEBI" id="CHEBI:30616"/>
        <dbReference type="ChEBI" id="CHEBI:58759"/>
        <dbReference type="ChEBI" id="CHEBI:456216"/>
        <dbReference type="EC" id="2.7.1.12"/>
    </reaction>
</comment>
<keyword evidence="12" id="KW-1185">Reference proteome</keyword>
<dbReference type="PANTHER" id="PTHR43442:SF3">
    <property type="entry name" value="GLUCONOKINASE-RELATED"/>
    <property type="match status" value="1"/>
</dbReference>
<feature type="region of interest" description="Disordered" evidence="10">
    <location>
        <begin position="1"/>
        <end position="20"/>
    </location>
</feature>
<evidence type="ECO:0000313" key="11">
    <source>
        <dbReference type="EMBL" id="KAK9867770.1"/>
    </source>
</evidence>
<dbReference type="AlphaFoldDB" id="A0AAW1TGU9"/>
<evidence type="ECO:0000256" key="7">
    <source>
        <dbReference type="ARBA" id="ARBA00022840"/>
    </source>
</evidence>
<keyword evidence="6 9" id="KW-0418">Kinase</keyword>
<dbReference type="Gene3D" id="3.40.50.300">
    <property type="entry name" value="P-loop containing nucleotide triphosphate hydrolases"/>
    <property type="match status" value="1"/>
</dbReference>
<evidence type="ECO:0000256" key="5">
    <source>
        <dbReference type="ARBA" id="ARBA00022741"/>
    </source>
</evidence>
<protein>
    <recommendedName>
        <fullName evidence="3 9">Gluconokinase</fullName>
        <ecNumber evidence="3 9">2.7.1.12</ecNumber>
    </recommendedName>
</protein>
<dbReference type="InterPro" id="IPR006001">
    <property type="entry name" value="Therm_gnt_kin"/>
</dbReference>
<proteinExistence type="inferred from homology"/>
<dbReference type="Proteomes" id="UP001485043">
    <property type="component" value="Unassembled WGS sequence"/>
</dbReference>
<keyword evidence="7 9" id="KW-0067">ATP-binding</keyword>
<dbReference type="GO" id="GO:0005737">
    <property type="term" value="C:cytoplasm"/>
    <property type="evidence" value="ECO:0007669"/>
    <property type="project" value="TreeGrafter"/>
</dbReference>
<evidence type="ECO:0000256" key="8">
    <source>
        <dbReference type="ARBA" id="ARBA00048090"/>
    </source>
</evidence>
<dbReference type="CDD" id="cd02021">
    <property type="entry name" value="GntK"/>
    <property type="match status" value="1"/>
</dbReference>
<dbReference type="SUPFAM" id="SSF52540">
    <property type="entry name" value="P-loop containing nucleoside triphosphate hydrolases"/>
    <property type="match status" value="1"/>
</dbReference>
<dbReference type="PANTHER" id="PTHR43442">
    <property type="entry name" value="GLUCONOKINASE-RELATED"/>
    <property type="match status" value="1"/>
</dbReference>
<dbReference type="GO" id="GO:0005524">
    <property type="term" value="F:ATP binding"/>
    <property type="evidence" value="ECO:0007669"/>
    <property type="project" value="UniProtKB-KW"/>
</dbReference>
<comment type="caution">
    <text evidence="11">The sequence shown here is derived from an EMBL/GenBank/DDBJ whole genome shotgun (WGS) entry which is preliminary data.</text>
</comment>
<comment type="pathway">
    <text evidence="1 9">Carbohydrate acid metabolism; D-gluconate degradation.</text>
</comment>
<keyword evidence="5 9" id="KW-0547">Nucleotide-binding</keyword>
<dbReference type="GO" id="GO:0046316">
    <property type="term" value="F:gluconokinase activity"/>
    <property type="evidence" value="ECO:0007669"/>
    <property type="project" value="UniProtKB-EC"/>
</dbReference>
<evidence type="ECO:0000256" key="1">
    <source>
        <dbReference type="ARBA" id="ARBA00004875"/>
    </source>
</evidence>
<keyword evidence="4 9" id="KW-0808">Transferase</keyword>